<comment type="similarity">
    <text evidence="2">Belongs to the secreted frizzled-related protein (sFRP) family.</text>
</comment>
<evidence type="ECO:0000256" key="5">
    <source>
        <dbReference type="ARBA" id="ARBA00022687"/>
    </source>
</evidence>
<dbReference type="Proteomes" id="UP000886611">
    <property type="component" value="Unassembled WGS sequence"/>
</dbReference>
<reference evidence="12 13" key="1">
    <citation type="journal article" date="2021" name="Cell">
        <title>Tracing the genetic footprints of vertebrate landing in non-teleost ray-finned fishes.</title>
        <authorList>
            <person name="Bi X."/>
            <person name="Wang K."/>
            <person name="Yang L."/>
            <person name="Pan H."/>
            <person name="Jiang H."/>
            <person name="Wei Q."/>
            <person name="Fang M."/>
            <person name="Yu H."/>
            <person name="Zhu C."/>
            <person name="Cai Y."/>
            <person name="He Y."/>
            <person name="Gan X."/>
            <person name="Zeng H."/>
            <person name="Yu D."/>
            <person name="Zhu Y."/>
            <person name="Jiang H."/>
            <person name="Qiu Q."/>
            <person name="Yang H."/>
            <person name="Zhang Y.E."/>
            <person name="Wang W."/>
            <person name="Zhu M."/>
            <person name="He S."/>
            <person name="Zhang G."/>
        </authorList>
    </citation>
    <scope>NUCLEOTIDE SEQUENCE [LARGE SCALE GENOMIC DNA]</scope>
    <source>
        <strain evidence="12">Bchr_013</strain>
    </source>
</reference>
<evidence type="ECO:0000256" key="6">
    <source>
        <dbReference type="ARBA" id="ARBA00022729"/>
    </source>
</evidence>
<evidence type="ECO:0000256" key="2">
    <source>
        <dbReference type="ARBA" id="ARBA00010054"/>
    </source>
</evidence>
<dbReference type="PROSITE" id="PS50038">
    <property type="entry name" value="FZ"/>
    <property type="match status" value="1"/>
</dbReference>
<dbReference type="GO" id="GO:0035567">
    <property type="term" value="P:non-canonical Wnt signaling pathway"/>
    <property type="evidence" value="ECO:0007669"/>
    <property type="project" value="TreeGrafter"/>
</dbReference>
<sequence length="250" mass="28748">MNTCRDVGYTEMRLPNFLGHSSLEAEVIPKSQEWVPLLQTGCHPHARTFLCSLLAPVCLDTFIQPCRSLCVAVKERCAPVLACQGHAWPEDLDCDRFPAQEDMCLSPVSKEAEFFYKVLPRPTCQDCPEVEEPFAHKRVLEAFCQNNFAVKVKVHRRRIPADELEFEIEGRVEFISQGHLLPYDTRNLLQQWLFVNEACAQRLTRGGRTLVYVLAGDVHNGVVAVNRIFPWYRRDTQLSVAVRKWKHHKC</sequence>
<feature type="non-terminal residue" evidence="12">
    <location>
        <position position="1"/>
    </location>
</feature>
<evidence type="ECO:0000259" key="10">
    <source>
        <dbReference type="PROSITE" id="PS50038"/>
    </source>
</evidence>
<evidence type="ECO:0000259" key="11">
    <source>
        <dbReference type="PROSITE" id="PS50189"/>
    </source>
</evidence>
<dbReference type="InterPro" id="IPR036790">
    <property type="entry name" value="Frizzled_dom_sf"/>
</dbReference>
<feature type="disulfide bond" evidence="9">
    <location>
        <begin position="70"/>
        <end position="94"/>
    </location>
</feature>
<proteinExistence type="inferred from homology"/>
<keyword evidence="7" id="KW-0221">Differentiation</keyword>
<dbReference type="PROSITE" id="PS50189">
    <property type="entry name" value="NTR"/>
    <property type="match status" value="1"/>
</dbReference>
<dbReference type="GO" id="GO:0060070">
    <property type="term" value="P:canonical Wnt signaling pathway"/>
    <property type="evidence" value="ECO:0007669"/>
    <property type="project" value="TreeGrafter"/>
</dbReference>
<comment type="subcellular location">
    <subcellularLocation>
        <location evidence="1">Secreted</location>
    </subcellularLocation>
</comment>
<evidence type="ECO:0000313" key="12">
    <source>
        <dbReference type="EMBL" id="KAG2469299.1"/>
    </source>
</evidence>
<dbReference type="Pfam" id="PF01392">
    <property type="entry name" value="Fz"/>
    <property type="match status" value="1"/>
</dbReference>
<evidence type="ECO:0000313" key="13">
    <source>
        <dbReference type="Proteomes" id="UP000886611"/>
    </source>
</evidence>
<dbReference type="GO" id="GO:0005615">
    <property type="term" value="C:extracellular space"/>
    <property type="evidence" value="ECO:0007669"/>
    <property type="project" value="TreeGrafter"/>
</dbReference>
<dbReference type="Gene3D" id="1.10.2000.10">
    <property type="entry name" value="Frizzled cysteine-rich domain"/>
    <property type="match status" value="1"/>
</dbReference>
<keyword evidence="6" id="KW-0732">Signal</keyword>
<dbReference type="SMART" id="SM00063">
    <property type="entry name" value="FRI"/>
    <property type="match status" value="1"/>
</dbReference>
<dbReference type="CDD" id="cd03580">
    <property type="entry name" value="NTR_Sfrp1_like"/>
    <property type="match status" value="1"/>
</dbReference>
<dbReference type="EMBL" id="JAATIS010000220">
    <property type="protein sequence ID" value="KAG2469299.1"/>
    <property type="molecule type" value="Genomic_DNA"/>
</dbReference>
<feature type="domain" description="NTR" evidence="11">
    <location>
        <begin position="127"/>
        <end position="250"/>
    </location>
</feature>
<evidence type="ECO:0000256" key="7">
    <source>
        <dbReference type="ARBA" id="ARBA00022782"/>
    </source>
</evidence>
<feature type="domain" description="FZ" evidence="10">
    <location>
        <begin position="1"/>
        <end position="107"/>
    </location>
</feature>
<protein>
    <submittedName>
        <fullName evidence="12">SFRP2 protein</fullName>
    </submittedName>
</protein>
<organism evidence="12 13">
    <name type="scientific">Polypterus senegalus</name>
    <name type="common">Senegal bichir</name>
    <dbReference type="NCBI Taxonomy" id="55291"/>
    <lineage>
        <taxon>Eukaryota</taxon>
        <taxon>Metazoa</taxon>
        <taxon>Chordata</taxon>
        <taxon>Craniata</taxon>
        <taxon>Vertebrata</taxon>
        <taxon>Euteleostomi</taxon>
        <taxon>Actinopterygii</taxon>
        <taxon>Polypteriformes</taxon>
        <taxon>Polypteridae</taxon>
        <taxon>Polypterus</taxon>
    </lineage>
</organism>
<dbReference type="InterPro" id="IPR020067">
    <property type="entry name" value="Frizzled_dom"/>
</dbReference>
<evidence type="ECO:0000256" key="1">
    <source>
        <dbReference type="ARBA" id="ARBA00004613"/>
    </source>
</evidence>
<dbReference type="FunFam" id="1.10.2000.10:FF:000001">
    <property type="entry name" value="secreted frizzled-related protein 2"/>
    <property type="match status" value="1"/>
</dbReference>
<keyword evidence="3" id="KW-0217">Developmental protein</keyword>
<evidence type="ECO:0000256" key="8">
    <source>
        <dbReference type="ARBA" id="ARBA00023157"/>
    </source>
</evidence>
<name>A0A8X7XL02_POLSE</name>
<dbReference type="AlphaFoldDB" id="A0A8X7XL02"/>
<dbReference type="GO" id="GO:0017147">
    <property type="term" value="F:Wnt-protein binding"/>
    <property type="evidence" value="ECO:0007669"/>
    <property type="project" value="TreeGrafter"/>
</dbReference>
<dbReference type="InterPro" id="IPR015526">
    <property type="entry name" value="Frizzled/SFRP"/>
</dbReference>
<dbReference type="PANTHER" id="PTHR11309:SF11">
    <property type="entry name" value="SECRETED FRIZZLED-RELATED PROTEIN 2"/>
    <property type="match status" value="1"/>
</dbReference>
<accession>A0A8X7XL02</accession>
<gene>
    <name evidence="12" type="primary">Sfrp2_2</name>
    <name evidence="12" type="ORF">GTO96_0004866</name>
</gene>
<keyword evidence="5" id="KW-0879">Wnt signaling pathway</keyword>
<dbReference type="GO" id="GO:0030154">
    <property type="term" value="P:cell differentiation"/>
    <property type="evidence" value="ECO:0007669"/>
    <property type="project" value="UniProtKB-KW"/>
</dbReference>
<feature type="non-terminal residue" evidence="12">
    <location>
        <position position="250"/>
    </location>
</feature>
<dbReference type="InterPro" id="IPR001134">
    <property type="entry name" value="Netrin_domain"/>
</dbReference>
<comment type="caution">
    <text evidence="12">The sequence shown here is derived from an EMBL/GenBank/DDBJ whole genome shotgun (WGS) entry which is preliminary data.</text>
</comment>
<evidence type="ECO:0000256" key="3">
    <source>
        <dbReference type="ARBA" id="ARBA00022473"/>
    </source>
</evidence>
<keyword evidence="8 9" id="KW-1015">Disulfide bond</keyword>
<comment type="caution">
    <text evidence="9">Lacks conserved residue(s) required for the propagation of feature annotation.</text>
</comment>
<dbReference type="PANTHER" id="PTHR11309">
    <property type="entry name" value="FRIZZLED"/>
    <property type="match status" value="1"/>
</dbReference>
<dbReference type="SUPFAM" id="SSF63501">
    <property type="entry name" value="Frizzled cysteine-rich domain"/>
    <property type="match status" value="1"/>
</dbReference>
<keyword evidence="4" id="KW-0964">Secreted</keyword>
<evidence type="ECO:0000256" key="9">
    <source>
        <dbReference type="PROSITE-ProRule" id="PRU00090"/>
    </source>
</evidence>
<keyword evidence="13" id="KW-1185">Reference proteome</keyword>
<evidence type="ECO:0000256" key="4">
    <source>
        <dbReference type="ARBA" id="ARBA00022525"/>
    </source>
</evidence>